<keyword evidence="3" id="KW-1185">Reference proteome</keyword>
<protein>
    <submittedName>
        <fullName evidence="2">Uncharacterized protein</fullName>
    </submittedName>
</protein>
<dbReference type="AlphaFoldDB" id="A0AAN9XPH4"/>
<organism evidence="2 3">
    <name type="scientific">Psophocarpus tetragonolobus</name>
    <name type="common">Winged bean</name>
    <name type="synonym">Dolichos tetragonolobus</name>
    <dbReference type="NCBI Taxonomy" id="3891"/>
    <lineage>
        <taxon>Eukaryota</taxon>
        <taxon>Viridiplantae</taxon>
        <taxon>Streptophyta</taxon>
        <taxon>Embryophyta</taxon>
        <taxon>Tracheophyta</taxon>
        <taxon>Spermatophyta</taxon>
        <taxon>Magnoliopsida</taxon>
        <taxon>eudicotyledons</taxon>
        <taxon>Gunneridae</taxon>
        <taxon>Pentapetalae</taxon>
        <taxon>rosids</taxon>
        <taxon>fabids</taxon>
        <taxon>Fabales</taxon>
        <taxon>Fabaceae</taxon>
        <taxon>Papilionoideae</taxon>
        <taxon>50 kb inversion clade</taxon>
        <taxon>NPAAA clade</taxon>
        <taxon>indigoferoid/millettioid clade</taxon>
        <taxon>Phaseoleae</taxon>
        <taxon>Psophocarpus</taxon>
    </lineage>
</organism>
<evidence type="ECO:0000313" key="3">
    <source>
        <dbReference type="Proteomes" id="UP001386955"/>
    </source>
</evidence>
<accession>A0AAN9XPH4</accession>
<proteinExistence type="predicted"/>
<evidence type="ECO:0000256" key="1">
    <source>
        <dbReference type="SAM" id="MobiDB-lite"/>
    </source>
</evidence>
<name>A0AAN9XPH4_PSOTE</name>
<dbReference type="EMBL" id="JAYMYS010000003">
    <property type="protein sequence ID" value="KAK7401065.1"/>
    <property type="molecule type" value="Genomic_DNA"/>
</dbReference>
<feature type="region of interest" description="Disordered" evidence="1">
    <location>
        <begin position="72"/>
        <end position="110"/>
    </location>
</feature>
<gene>
    <name evidence="2" type="ORF">VNO78_12377</name>
</gene>
<feature type="compositionally biased region" description="Low complexity" evidence="1">
    <location>
        <begin position="84"/>
        <end position="93"/>
    </location>
</feature>
<evidence type="ECO:0000313" key="2">
    <source>
        <dbReference type="EMBL" id="KAK7401065.1"/>
    </source>
</evidence>
<feature type="compositionally biased region" description="Acidic residues" evidence="1">
    <location>
        <begin position="101"/>
        <end position="110"/>
    </location>
</feature>
<dbReference type="Proteomes" id="UP001386955">
    <property type="component" value="Unassembled WGS sequence"/>
</dbReference>
<sequence>MVKQVVRIGVWTKLSHFMEYSKLVQKSLNERSIVAITLKIKMVVMADRVCRYNASMTQFGLAAVHRTRLSRLTRPNDTADRSHVSSSTATATVKPLSSVSGEEDTCSTFV</sequence>
<reference evidence="2 3" key="1">
    <citation type="submission" date="2024-01" db="EMBL/GenBank/DDBJ databases">
        <title>The genomes of 5 underutilized Papilionoideae crops provide insights into root nodulation and disease resistanc.</title>
        <authorList>
            <person name="Jiang F."/>
        </authorList>
    </citation>
    <scope>NUCLEOTIDE SEQUENCE [LARGE SCALE GENOMIC DNA]</scope>
    <source>
        <strain evidence="2">DUOXIRENSHENG_FW03</strain>
        <tissue evidence="2">Leaves</tissue>
    </source>
</reference>
<comment type="caution">
    <text evidence="2">The sequence shown here is derived from an EMBL/GenBank/DDBJ whole genome shotgun (WGS) entry which is preliminary data.</text>
</comment>